<sequence>MRSDVVAAHADATRLDIHELVRILNENVGTTVVQAMTGTKDRGQPARWARPDGPEPRLKTVNQLRLG</sequence>
<evidence type="ECO:0000313" key="3">
    <source>
        <dbReference type="Proteomes" id="UP000250222"/>
    </source>
</evidence>
<protein>
    <submittedName>
        <fullName evidence="2">Uncharacterized protein</fullName>
    </submittedName>
</protein>
<dbReference type="AlphaFoldDB" id="A0A2Y9AUE1"/>
<name>A0A2Y9AUE1_9MICO</name>
<dbReference type="EMBL" id="UETB01000015">
    <property type="protein sequence ID" value="SSA46107.1"/>
    <property type="molecule type" value="Genomic_DNA"/>
</dbReference>
<reference evidence="2 3" key="1">
    <citation type="submission" date="2016-10" db="EMBL/GenBank/DDBJ databases">
        <authorList>
            <person name="Cai Z."/>
        </authorList>
    </citation>
    <scope>NUCLEOTIDE SEQUENCE [LARGE SCALE GENOMIC DNA]</scope>
    <source>
        <strain evidence="2 3">CGMCC 1.10826</strain>
    </source>
</reference>
<dbReference type="Proteomes" id="UP000250222">
    <property type="component" value="Unassembled WGS sequence"/>
</dbReference>
<organism evidence="2 3">
    <name type="scientific">Georgenia satyanarayanai</name>
    <dbReference type="NCBI Taxonomy" id="860221"/>
    <lineage>
        <taxon>Bacteria</taxon>
        <taxon>Bacillati</taxon>
        <taxon>Actinomycetota</taxon>
        <taxon>Actinomycetes</taxon>
        <taxon>Micrococcales</taxon>
        <taxon>Bogoriellaceae</taxon>
        <taxon>Georgenia</taxon>
    </lineage>
</organism>
<evidence type="ECO:0000313" key="2">
    <source>
        <dbReference type="EMBL" id="SSA46107.1"/>
    </source>
</evidence>
<evidence type="ECO:0000256" key="1">
    <source>
        <dbReference type="SAM" id="MobiDB-lite"/>
    </source>
</evidence>
<accession>A0A2Y9AUE1</accession>
<dbReference type="OrthoDB" id="4748714at2"/>
<gene>
    <name evidence="2" type="ORF">SAMN05216184_11535</name>
</gene>
<keyword evidence="3" id="KW-1185">Reference proteome</keyword>
<proteinExistence type="predicted"/>
<feature type="compositionally biased region" description="Basic and acidic residues" evidence="1">
    <location>
        <begin position="39"/>
        <end position="58"/>
    </location>
</feature>
<feature type="region of interest" description="Disordered" evidence="1">
    <location>
        <begin position="38"/>
        <end position="67"/>
    </location>
</feature>
<dbReference type="RefSeq" id="WP_110853479.1">
    <property type="nucleotide sequence ID" value="NZ_QKLZ01000015.1"/>
</dbReference>